<evidence type="ECO:0000256" key="2">
    <source>
        <dbReference type="ARBA" id="ARBA00022500"/>
    </source>
</evidence>
<dbReference type="InterPro" id="IPR004090">
    <property type="entry name" value="Chemotax_Me-accpt_rcpt"/>
</dbReference>
<evidence type="ECO:0000256" key="3">
    <source>
        <dbReference type="ARBA" id="ARBA00029447"/>
    </source>
</evidence>
<dbReference type="Pfam" id="PF00015">
    <property type="entry name" value="MCPsignal"/>
    <property type="match status" value="1"/>
</dbReference>
<keyword evidence="2" id="KW-0145">Chemotaxis</keyword>
<dbReference type="InterPro" id="IPR051310">
    <property type="entry name" value="MCP_chemotaxis"/>
</dbReference>
<dbReference type="PROSITE" id="PS50111">
    <property type="entry name" value="CHEMOTAXIS_TRANSDUC_2"/>
    <property type="match status" value="1"/>
</dbReference>
<dbReference type="PRINTS" id="PR00260">
    <property type="entry name" value="CHEMTRNSDUCR"/>
</dbReference>
<evidence type="ECO:0000256" key="4">
    <source>
        <dbReference type="PROSITE-ProRule" id="PRU00284"/>
    </source>
</evidence>
<dbReference type="GO" id="GO:0007165">
    <property type="term" value="P:signal transduction"/>
    <property type="evidence" value="ECO:0007669"/>
    <property type="project" value="UniProtKB-KW"/>
</dbReference>
<comment type="subcellular location">
    <subcellularLocation>
        <location evidence="1">Membrane</location>
    </subcellularLocation>
</comment>
<proteinExistence type="inferred from homology"/>
<evidence type="ECO:0000313" key="8">
    <source>
        <dbReference type="EMBL" id="SIS52723.1"/>
    </source>
</evidence>
<evidence type="ECO:0000313" key="9">
    <source>
        <dbReference type="Proteomes" id="UP000186221"/>
    </source>
</evidence>
<dbReference type="Gene3D" id="6.10.340.10">
    <property type="match status" value="1"/>
</dbReference>
<dbReference type="Gene3D" id="1.10.287.950">
    <property type="entry name" value="Methyl-accepting chemotaxis protein"/>
    <property type="match status" value="1"/>
</dbReference>
<feature type="domain" description="HAMP" evidence="7">
    <location>
        <begin position="480"/>
        <end position="532"/>
    </location>
</feature>
<feature type="domain" description="Methyl-accepting transducer" evidence="6">
    <location>
        <begin position="537"/>
        <end position="766"/>
    </location>
</feature>
<dbReference type="SUPFAM" id="SSF158472">
    <property type="entry name" value="HAMP domain-like"/>
    <property type="match status" value="1"/>
</dbReference>
<dbReference type="PANTHER" id="PTHR43531:SF11">
    <property type="entry name" value="METHYL-ACCEPTING CHEMOTAXIS PROTEIN 3"/>
    <property type="match status" value="1"/>
</dbReference>
<dbReference type="Pfam" id="PF00672">
    <property type="entry name" value="HAMP"/>
    <property type="match status" value="1"/>
</dbReference>
<dbReference type="FunFam" id="1.10.287.950:FF:000001">
    <property type="entry name" value="Methyl-accepting chemotaxis sensory transducer"/>
    <property type="match status" value="1"/>
</dbReference>
<dbReference type="SUPFAM" id="SSF58104">
    <property type="entry name" value="Methyl-accepting chemotaxis protein (MCP) signaling domain"/>
    <property type="match status" value="1"/>
</dbReference>
<dbReference type="SMART" id="SM00304">
    <property type="entry name" value="HAMP"/>
    <property type="match status" value="2"/>
</dbReference>
<dbReference type="SMART" id="SM00283">
    <property type="entry name" value="MA"/>
    <property type="match status" value="1"/>
</dbReference>
<comment type="similarity">
    <text evidence="3">Belongs to the methyl-accepting chemotaxis (MCP) protein family.</text>
</comment>
<dbReference type="PROSITE" id="PS50885">
    <property type="entry name" value="HAMP"/>
    <property type="match status" value="2"/>
</dbReference>
<accession>A0A1N7JTQ1</accession>
<organism evidence="8 9">
    <name type="scientific">Rhodobacter aestuarii</name>
    <dbReference type="NCBI Taxonomy" id="453582"/>
    <lineage>
        <taxon>Bacteria</taxon>
        <taxon>Pseudomonadati</taxon>
        <taxon>Pseudomonadota</taxon>
        <taxon>Alphaproteobacteria</taxon>
        <taxon>Rhodobacterales</taxon>
        <taxon>Rhodobacter group</taxon>
        <taxon>Rhodobacter</taxon>
    </lineage>
</organism>
<dbReference type="InterPro" id="IPR004089">
    <property type="entry name" value="MCPsignal_dom"/>
</dbReference>
<feature type="domain" description="HAMP" evidence="7">
    <location>
        <begin position="366"/>
        <end position="419"/>
    </location>
</feature>
<dbReference type="OrthoDB" id="354287at2"/>
<reference evidence="9" key="1">
    <citation type="submission" date="2017-01" db="EMBL/GenBank/DDBJ databases">
        <authorList>
            <person name="Varghese N."/>
            <person name="Submissions S."/>
        </authorList>
    </citation>
    <scope>NUCLEOTIDE SEQUENCE [LARGE SCALE GENOMIC DNA]</scope>
    <source>
        <strain evidence="9">DSM 19945</strain>
    </source>
</reference>
<dbReference type="AlphaFoldDB" id="A0A1N7JTQ1"/>
<keyword evidence="9" id="KW-1185">Reference proteome</keyword>
<dbReference type="STRING" id="453582.SAMN05421580_102111"/>
<feature type="region of interest" description="Disordered" evidence="5">
    <location>
        <begin position="443"/>
        <end position="470"/>
    </location>
</feature>
<dbReference type="Proteomes" id="UP000186221">
    <property type="component" value="Unassembled WGS sequence"/>
</dbReference>
<gene>
    <name evidence="8" type="ORF">SAMN05421580_102111</name>
</gene>
<dbReference type="EMBL" id="FTOG01000002">
    <property type="protein sequence ID" value="SIS52723.1"/>
    <property type="molecule type" value="Genomic_DNA"/>
</dbReference>
<evidence type="ECO:0000259" key="6">
    <source>
        <dbReference type="PROSITE" id="PS50111"/>
    </source>
</evidence>
<dbReference type="CDD" id="cd11386">
    <property type="entry name" value="MCP_signal"/>
    <property type="match status" value="1"/>
</dbReference>
<evidence type="ECO:0000256" key="5">
    <source>
        <dbReference type="SAM" id="MobiDB-lite"/>
    </source>
</evidence>
<evidence type="ECO:0000256" key="1">
    <source>
        <dbReference type="ARBA" id="ARBA00004370"/>
    </source>
</evidence>
<dbReference type="GO" id="GO:0006935">
    <property type="term" value="P:chemotaxis"/>
    <property type="evidence" value="ECO:0007669"/>
    <property type="project" value="UniProtKB-KW"/>
</dbReference>
<dbReference type="GO" id="GO:0004888">
    <property type="term" value="F:transmembrane signaling receptor activity"/>
    <property type="evidence" value="ECO:0007669"/>
    <property type="project" value="InterPro"/>
</dbReference>
<dbReference type="PANTHER" id="PTHR43531">
    <property type="entry name" value="PROTEIN ICFG"/>
    <property type="match status" value="1"/>
</dbReference>
<dbReference type="RefSeq" id="WP_076483711.1">
    <property type="nucleotide sequence ID" value="NZ_FTOG01000002.1"/>
</dbReference>
<dbReference type="CDD" id="cd06225">
    <property type="entry name" value="HAMP"/>
    <property type="match status" value="1"/>
</dbReference>
<dbReference type="InterPro" id="IPR003660">
    <property type="entry name" value="HAMP_dom"/>
</dbReference>
<evidence type="ECO:0000259" key="7">
    <source>
        <dbReference type="PROSITE" id="PS50885"/>
    </source>
</evidence>
<name>A0A1N7JTQ1_9RHOB</name>
<keyword evidence="4" id="KW-0807">Transducer</keyword>
<dbReference type="GO" id="GO:0016020">
    <property type="term" value="C:membrane"/>
    <property type="evidence" value="ECO:0007669"/>
    <property type="project" value="UniProtKB-SubCell"/>
</dbReference>
<sequence length="793" mass="85262">MFSKMNMPDLSRRLPMMMTLIALVATLCTAVPAWMITRQSLINSSEDTLANLSRGPEQALELLLNGTRADLLSMAQDRSIQRALHDFSSAYAALPDALGALQETYIHDNPNPLGEKNLLVSAQDGSAYDALHADVHPGLATRLAERGFYDIFLIDTAGNIVYTVFKELDFATNLNTGEWKDTDLGAVFREAMDLPADGAAAFRDFAPYSPSADAPAAFIAAPVLGAEGTRLGVIAIQLPIRAMNMAVQRVTDGTDSKAAYLLGADLLLRSDLLATEQDDILTTREDNAAVRAALAGETGVIRVNDSAGDRFISYRPFTFLNTQWALLTSESSNELLAPLWRMTWTFMAIGALVMAAAAALAIRLSRSISTPLTELTSAMGEVGQGQLDHDVPHRDRSDEIGRMARTLEQFRLALVEARETDARLAAEREASAERERQRILKEAERERAEQERAREAEEAQRAAEDAQRAAIDDERARADAALKQVIQALSAALRALADGQLDVSIEQFFDESYKALRMDFNAAVNSLCEIVTEISIAASTIRTDSDDIANAALNLSRRTESSAASLDETSSAMQEMLSTVTHTNSSINSVRTLANEACDRAGRSQQTMRAAVEAMQRIEASSDAITRIIGVIDDIAFQTNLLALNAGVEAARAGESGRGFAVVASEVRALAQRAAESAAEIGSLIADSGSQVREGVTLVRDCGTALESISGAVSDISLRVTEIASSASEQEQGISEVTRALGQLDTATQENAAMFEQTTAATSSLATAVGDLGTLIARFRGWEKVQETNSRVA</sequence>
<protein>
    <submittedName>
        <fullName evidence="8">Methyl-accepting chemotaxis protein</fullName>
    </submittedName>
</protein>